<keyword evidence="6 7" id="KW-0342">GTP-binding</keyword>
<dbReference type="PRINTS" id="PR00094">
    <property type="entry name" value="ADENYLTKNASE"/>
</dbReference>
<dbReference type="GO" id="GO:0046899">
    <property type="term" value="F:nucleoside triphosphate adenylate kinase activity"/>
    <property type="evidence" value="ECO:0007669"/>
    <property type="project" value="UniProtKB-UniRule"/>
</dbReference>
<dbReference type="GO" id="GO:0006172">
    <property type="term" value="P:ADP biosynthetic process"/>
    <property type="evidence" value="ECO:0007669"/>
    <property type="project" value="UniProtKB-UniRule"/>
</dbReference>
<dbReference type="InterPro" id="IPR028586">
    <property type="entry name" value="AK3/Ak4_mitochondrial"/>
</dbReference>
<evidence type="ECO:0000256" key="4">
    <source>
        <dbReference type="ARBA" id="ARBA00022777"/>
    </source>
</evidence>
<evidence type="ECO:0000256" key="7">
    <source>
        <dbReference type="HAMAP-Rule" id="MF_03169"/>
    </source>
</evidence>
<feature type="binding site" evidence="7">
    <location>
        <position position="126"/>
    </location>
    <ligand>
        <name>GTP</name>
        <dbReference type="ChEBI" id="CHEBI:37565"/>
    </ligand>
</feature>
<dbReference type="InterPro" id="IPR006259">
    <property type="entry name" value="Adenyl_kin_sub"/>
</dbReference>
<comment type="function">
    <text evidence="7">Involved in maintaining the homeostasis of cellular nucleotides by catalyzing the interconversion of nucleoside phosphates. Has GTP:AMP phosphotransferase and ITP:AMP phosphotransferase activities.</text>
</comment>
<dbReference type="PROSITE" id="PS00113">
    <property type="entry name" value="ADENYLATE_KINASE"/>
    <property type="match status" value="1"/>
</dbReference>
<protein>
    <recommendedName>
        <fullName evidence="7">GTP:AMP phosphotransferase, mitochondrial</fullName>
        <ecNumber evidence="7">2.7.4.10</ecNumber>
    </recommendedName>
    <alternativeName>
        <fullName evidence="7">Adenylate kinase 3</fullName>
        <shortName evidence="7">AK 3</shortName>
    </alternativeName>
</protein>
<feature type="binding site" evidence="7">
    <location>
        <position position="39"/>
    </location>
    <ligand>
        <name>AMP</name>
        <dbReference type="ChEBI" id="CHEBI:456215"/>
    </ligand>
</feature>
<evidence type="ECO:0000256" key="2">
    <source>
        <dbReference type="ARBA" id="ARBA00022679"/>
    </source>
</evidence>
<keyword evidence="3 7" id="KW-0547">Nucleotide-binding</keyword>
<dbReference type="CDD" id="cd01428">
    <property type="entry name" value="ADK"/>
    <property type="match status" value="1"/>
</dbReference>
<comment type="similarity">
    <text evidence="7">Belongs to the adenylate kinase family. AK3 subfamily.</text>
</comment>
<feature type="binding site" evidence="7">
    <location>
        <position position="34"/>
    </location>
    <ligand>
        <name>AMP</name>
        <dbReference type="ChEBI" id="CHEBI:456215"/>
    </ligand>
</feature>
<dbReference type="InterPro" id="IPR000850">
    <property type="entry name" value="Adenylat/UMP-CMP_kin"/>
</dbReference>
<dbReference type="GO" id="GO:0005759">
    <property type="term" value="C:mitochondrial matrix"/>
    <property type="evidence" value="ECO:0007669"/>
    <property type="project" value="UniProtKB-SubCell"/>
</dbReference>
<dbReference type="Pfam" id="PF05191">
    <property type="entry name" value="ADK_lid"/>
    <property type="match status" value="1"/>
</dbReference>
<dbReference type="HAMAP" id="MF_00235">
    <property type="entry name" value="Adenylate_kinase_Adk"/>
    <property type="match status" value="1"/>
</dbReference>
<comment type="subcellular location">
    <subcellularLocation>
        <location evidence="1 7">Mitochondrion matrix</location>
    </subcellularLocation>
</comment>
<dbReference type="InterPro" id="IPR027417">
    <property type="entry name" value="P-loop_NTPase"/>
</dbReference>
<dbReference type="EC" id="2.7.4.10" evidence="7"/>
<dbReference type="InterPro" id="IPR007862">
    <property type="entry name" value="Adenylate_kinase_lid-dom"/>
</dbReference>
<dbReference type="GO" id="GO:0005525">
    <property type="term" value="F:GTP binding"/>
    <property type="evidence" value="ECO:0007669"/>
    <property type="project" value="UniProtKB-KW"/>
</dbReference>
<feature type="region of interest" description="LID" evidence="7">
    <location>
        <begin position="125"/>
        <end position="162"/>
    </location>
</feature>
<feature type="region of interest" description="NMPbind" evidence="7">
    <location>
        <begin position="33"/>
        <end position="62"/>
    </location>
</feature>
<feature type="binding site" evidence="7">
    <location>
        <position position="199"/>
    </location>
    <ligand>
        <name>GTP</name>
        <dbReference type="ChEBI" id="CHEBI:37565"/>
    </ligand>
</feature>
<feature type="binding site" evidence="7">
    <location>
        <position position="170"/>
    </location>
    <ligand>
        <name>AMP</name>
        <dbReference type="ChEBI" id="CHEBI:456215"/>
    </ligand>
</feature>
<dbReference type="Pfam" id="PF00406">
    <property type="entry name" value="ADK"/>
    <property type="match status" value="1"/>
</dbReference>
<feature type="binding site" evidence="7">
    <location>
        <position position="159"/>
    </location>
    <ligand>
        <name>AMP</name>
        <dbReference type="ChEBI" id="CHEBI:456215"/>
    </ligand>
</feature>
<dbReference type="AlphaFoldDB" id="A0A7S3Z8N0"/>
<dbReference type="GO" id="GO:0005524">
    <property type="term" value="F:ATP binding"/>
    <property type="evidence" value="ECO:0007669"/>
    <property type="project" value="InterPro"/>
</dbReference>
<dbReference type="InterPro" id="IPR033690">
    <property type="entry name" value="Adenylat_kinase_CS"/>
</dbReference>
<keyword evidence="5 7" id="KW-0496">Mitochondrion</keyword>
<dbReference type="GO" id="GO:0046039">
    <property type="term" value="P:GTP metabolic process"/>
    <property type="evidence" value="ECO:0007669"/>
    <property type="project" value="UniProtKB-UniRule"/>
</dbReference>
<dbReference type="GO" id="GO:0004017">
    <property type="term" value="F:AMP kinase activity"/>
    <property type="evidence" value="ECO:0007669"/>
    <property type="project" value="InterPro"/>
</dbReference>
<feature type="binding site" evidence="7">
    <location>
        <position position="96"/>
    </location>
    <ligand>
        <name>AMP</name>
        <dbReference type="ChEBI" id="CHEBI:456215"/>
    </ligand>
</feature>
<dbReference type="EMBL" id="HBIV01038407">
    <property type="protein sequence ID" value="CAE0675493.1"/>
    <property type="molecule type" value="Transcribed_RNA"/>
</dbReference>
<comment type="caution">
    <text evidence="7">Lacks conserved residue(s) required for the propagation of feature annotation.</text>
</comment>
<feature type="binding site" evidence="7">
    <location>
        <begin position="89"/>
        <end position="92"/>
    </location>
    <ligand>
        <name>AMP</name>
        <dbReference type="ChEBI" id="CHEBI:456215"/>
    </ligand>
</feature>
<evidence type="ECO:0000256" key="3">
    <source>
        <dbReference type="ARBA" id="ARBA00022741"/>
    </source>
</evidence>
<dbReference type="SUPFAM" id="SSF52540">
    <property type="entry name" value="P-loop containing nucleoside triphosphate hydrolases"/>
    <property type="match status" value="1"/>
</dbReference>
<keyword evidence="2 7" id="KW-0808">Transferase</keyword>
<name>A0A7S3Z8N0_9EUKA</name>
<dbReference type="HAMAP" id="MF_03169">
    <property type="entry name" value="Adenylate_kinase_AK3"/>
    <property type="match status" value="1"/>
</dbReference>
<dbReference type="NCBIfam" id="TIGR01351">
    <property type="entry name" value="adk"/>
    <property type="match status" value="1"/>
</dbReference>
<evidence type="ECO:0000259" key="8">
    <source>
        <dbReference type="Pfam" id="PF05191"/>
    </source>
</evidence>
<gene>
    <name evidence="9" type="ORF">LGLO00237_LOCUS27270</name>
</gene>
<organism evidence="9">
    <name type="scientific">Lotharella globosa</name>
    <dbReference type="NCBI Taxonomy" id="91324"/>
    <lineage>
        <taxon>Eukaryota</taxon>
        <taxon>Sar</taxon>
        <taxon>Rhizaria</taxon>
        <taxon>Cercozoa</taxon>
        <taxon>Chlorarachniophyceae</taxon>
        <taxon>Lotharella</taxon>
    </lineage>
</organism>
<feature type="binding site" evidence="7">
    <location>
        <begin position="60"/>
        <end position="62"/>
    </location>
    <ligand>
        <name>AMP</name>
        <dbReference type="ChEBI" id="CHEBI:456215"/>
    </ligand>
</feature>
<comment type="domain">
    <text evidence="7">Consists of three domains, a large central CORE domain and two small peripheral domains, NMPbind and LID, which undergo movements during catalysis. The LID domain closes over the site of phosphoryl transfer upon GTP binding. Assembling and dissambling the active center during each catalytic cycle provides an effective means to prevent GTP hydrolysis.</text>
</comment>
<evidence type="ECO:0000313" key="9">
    <source>
        <dbReference type="EMBL" id="CAE0675493.1"/>
    </source>
</evidence>
<comment type="subunit">
    <text evidence="7">Monomer.</text>
</comment>
<dbReference type="GO" id="GO:0046033">
    <property type="term" value="P:AMP metabolic process"/>
    <property type="evidence" value="ECO:0007669"/>
    <property type="project" value="UniProtKB-UniRule"/>
</dbReference>
<feature type="binding site" evidence="7">
    <location>
        <begin position="13"/>
        <end position="18"/>
    </location>
    <ligand>
        <name>GTP</name>
        <dbReference type="ChEBI" id="CHEBI:37565"/>
    </ligand>
</feature>
<evidence type="ECO:0000256" key="1">
    <source>
        <dbReference type="ARBA" id="ARBA00004305"/>
    </source>
</evidence>
<accession>A0A7S3Z8N0</accession>
<evidence type="ECO:0000256" key="6">
    <source>
        <dbReference type="ARBA" id="ARBA00023134"/>
    </source>
</evidence>
<reference evidence="9" key="1">
    <citation type="submission" date="2021-01" db="EMBL/GenBank/DDBJ databases">
        <authorList>
            <person name="Corre E."/>
            <person name="Pelletier E."/>
            <person name="Niang G."/>
            <person name="Scheremetjew M."/>
            <person name="Finn R."/>
            <person name="Kale V."/>
            <person name="Holt S."/>
            <person name="Cochrane G."/>
            <person name="Meng A."/>
            <person name="Brown T."/>
            <person name="Cohen L."/>
        </authorList>
    </citation>
    <scope>NUCLEOTIDE SEQUENCE</scope>
    <source>
        <strain evidence="9">CCCM811</strain>
    </source>
</reference>
<dbReference type="PANTHER" id="PTHR23359">
    <property type="entry name" value="NUCLEOTIDE KINASE"/>
    <property type="match status" value="1"/>
</dbReference>
<dbReference type="Gene3D" id="3.40.50.300">
    <property type="entry name" value="P-loop containing nucleotide triphosphate hydrolases"/>
    <property type="match status" value="1"/>
</dbReference>
<comment type="catalytic activity">
    <reaction evidence="7">
        <text>a ribonucleoside 5'-triphosphate + AMP = a ribonucleoside 5'-diphosphate + ADP</text>
        <dbReference type="Rhea" id="RHEA:13749"/>
        <dbReference type="ChEBI" id="CHEBI:57930"/>
        <dbReference type="ChEBI" id="CHEBI:61557"/>
        <dbReference type="ChEBI" id="CHEBI:456215"/>
        <dbReference type="ChEBI" id="CHEBI:456216"/>
        <dbReference type="EC" id="2.7.4.10"/>
    </reaction>
</comment>
<keyword evidence="4 7" id="KW-0418">Kinase</keyword>
<dbReference type="GO" id="GO:0046041">
    <property type="term" value="P:ITP metabolic process"/>
    <property type="evidence" value="ECO:0007669"/>
    <property type="project" value="UniProtKB-UniRule"/>
</dbReference>
<evidence type="ECO:0000256" key="5">
    <source>
        <dbReference type="ARBA" id="ARBA00023128"/>
    </source>
</evidence>
<proteinExistence type="inferred from homology"/>
<feature type="domain" description="Adenylate kinase active site lid" evidence="8">
    <location>
        <begin position="126"/>
        <end position="161"/>
    </location>
</feature>
<dbReference type="FunFam" id="3.40.50.300:FF:000106">
    <property type="entry name" value="Adenylate kinase mitochondrial"/>
    <property type="match status" value="1"/>
</dbReference>
<sequence>MSSMRFLIMGPPGGGKGTLSQRLVKEFGLTHFSSGDALRGHIRDDTDLGKQAKGYMDKGDLVPDELMVDMVLSHVGSVDQKTNKWLLDGFPRNVPQAEALDEQFELDLVINLDIPHEEIVERLRHRMVHPSSGRSYHAIWNPPKVEGKDDETGEDLIVRDDDKPDAVRDRLTVYEQNTRPVLEHYMAKGKAANFHGTESNVIWPVMLQHIKDKYGL</sequence>